<accession>A0ABP8RII3</accession>
<feature type="region of interest" description="Disordered" evidence="1">
    <location>
        <begin position="146"/>
        <end position="165"/>
    </location>
</feature>
<proteinExistence type="predicted"/>
<gene>
    <name evidence="2" type="ORF">GCM10023161_18890</name>
</gene>
<name>A0ABP8RII3_9MYCO</name>
<keyword evidence="3" id="KW-1185">Reference proteome</keyword>
<dbReference type="RefSeq" id="WP_264035691.1">
    <property type="nucleotide sequence ID" value="NZ_BAABGF010000023.1"/>
</dbReference>
<reference evidence="3" key="1">
    <citation type="journal article" date="2019" name="Int. J. Syst. Evol. Microbiol.">
        <title>The Global Catalogue of Microorganisms (GCM) 10K type strain sequencing project: providing services to taxonomists for standard genome sequencing and annotation.</title>
        <authorList>
            <consortium name="The Broad Institute Genomics Platform"/>
            <consortium name="The Broad Institute Genome Sequencing Center for Infectious Disease"/>
            <person name="Wu L."/>
            <person name="Ma J."/>
        </authorList>
    </citation>
    <scope>NUCLEOTIDE SEQUENCE [LARGE SCALE GENOMIC DNA]</scope>
    <source>
        <strain evidence="3">JCM 17782</strain>
    </source>
</reference>
<organism evidence="2 3">
    <name type="scientific">Mycobacterium paraffinicum</name>
    <dbReference type="NCBI Taxonomy" id="53378"/>
    <lineage>
        <taxon>Bacteria</taxon>
        <taxon>Bacillati</taxon>
        <taxon>Actinomycetota</taxon>
        <taxon>Actinomycetes</taxon>
        <taxon>Mycobacteriales</taxon>
        <taxon>Mycobacteriaceae</taxon>
        <taxon>Mycobacterium</taxon>
    </lineage>
</organism>
<evidence type="ECO:0000313" key="2">
    <source>
        <dbReference type="EMBL" id="GAA4539364.1"/>
    </source>
</evidence>
<protein>
    <submittedName>
        <fullName evidence="2">Uncharacterized protein</fullName>
    </submittedName>
</protein>
<dbReference type="EMBL" id="BAABGF010000023">
    <property type="protein sequence ID" value="GAA4539364.1"/>
    <property type="molecule type" value="Genomic_DNA"/>
</dbReference>
<dbReference type="Proteomes" id="UP001501417">
    <property type="component" value="Unassembled WGS sequence"/>
</dbReference>
<evidence type="ECO:0000256" key="1">
    <source>
        <dbReference type="SAM" id="MobiDB-lite"/>
    </source>
</evidence>
<sequence length="165" mass="17578">MRFHQEDEIRKIFSSAGIACAALTLAPVAGADPTVGHDAKVQVQTPPMLCEIGSDDADPEVGPNVVCQGAFPQSPMNPIPWPDWVGDPSILHQNQAVVTASGQFSYRDANIGVGYDHPSFETLVPGQTYQIQGWTIRAGEGGITFTRDDSGHGMTIGGDRSVNPF</sequence>
<comment type="caution">
    <text evidence="2">The sequence shown here is derived from an EMBL/GenBank/DDBJ whole genome shotgun (WGS) entry which is preliminary data.</text>
</comment>
<evidence type="ECO:0000313" key="3">
    <source>
        <dbReference type="Proteomes" id="UP001501417"/>
    </source>
</evidence>